<sequence length="168" mass="18933">MVILLQLCSKDSMTREKLKEGEDIYIYQLSRKPRGPSSLAFSCVNLELLQEHVVTALSVESYYRFNYAKDQIKTCVEFPECFVSKTVGEALNKPVLGHLAMQKLSGTIQVVLEFFVEIQFDANGKISGAAIRAYLVERSRVCQISDPERNYHCFCMLCSAPSETSMVA</sequence>
<keyword evidence="1" id="KW-0547">Nucleotide-binding</keyword>
<proteinExistence type="inferred from homology"/>
<dbReference type="PANTHER" id="PTHR13140">
    <property type="entry name" value="MYOSIN"/>
    <property type="match status" value="1"/>
</dbReference>
<dbReference type="GO" id="GO:0003779">
    <property type="term" value="F:actin binding"/>
    <property type="evidence" value="ECO:0007669"/>
    <property type="project" value="UniProtKB-KW"/>
</dbReference>
<dbReference type="InterPro" id="IPR027417">
    <property type="entry name" value="P-loop_NTPase"/>
</dbReference>
<dbReference type="GO" id="GO:0016459">
    <property type="term" value="C:myosin complex"/>
    <property type="evidence" value="ECO:0007669"/>
    <property type="project" value="UniProtKB-KW"/>
</dbReference>
<evidence type="ECO:0000256" key="5">
    <source>
        <dbReference type="ARBA" id="ARBA00023203"/>
    </source>
</evidence>
<name>A0A1D6EAY7_MAIZE</name>
<evidence type="ECO:0000256" key="3">
    <source>
        <dbReference type="ARBA" id="ARBA00023123"/>
    </source>
</evidence>
<evidence type="ECO:0000256" key="4">
    <source>
        <dbReference type="ARBA" id="ARBA00023175"/>
    </source>
</evidence>
<organism evidence="7">
    <name type="scientific">Zea mays</name>
    <name type="common">Maize</name>
    <dbReference type="NCBI Taxonomy" id="4577"/>
    <lineage>
        <taxon>Eukaryota</taxon>
        <taxon>Viridiplantae</taxon>
        <taxon>Streptophyta</taxon>
        <taxon>Embryophyta</taxon>
        <taxon>Tracheophyta</taxon>
        <taxon>Spermatophyta</taxon>
        <taxon>Magnoliopsida</taxon>
        <taxon>Liliopsida</taxon>
        <taxon>Poales</taxon>
        <taxon>Poaceae</taxon>
        <taxon>PACMAD clade</taxon>
        <taxon>Panicoideae</taxon>
        <taxon>Andropogonodae</taxon>
        <taxon>Andropogoneae</taxon>
        <taxon>Tripsacinae</taxon>
        <taxon>Zea</taxon>
    </lineage>
</organism>
<dbReference type="GO" id="GO:0005524">
    <property type="term" value="F:ATP binding"/>
    <property type="evidence" value="ECO:0007669"/>
    <property type="project" value="UniProtKB-KW"/>
</dbReference>
<dbReference type="GO" id="GO:0003774">
    <property type="term" value="F:cytoskeletal motor activity"/>
    <property type="evidence" value="ECO:0007669"/>
    <property type="project" value="InterPro"/>
</dbReference>
<comment type="caution">
    <text evidence="6">Lacks conserved residue(s) required for the propagation of feature annotation.</text>
</comment>
<evidence type="ECO:0000313" key="7">
    <source>
        <dbReference type="EMBL" id="ONM17520.1"/>
    </source>
</evidence>
<dbReference type="SUPFAM" id="SSF52540">
    <property type="entry name" value="P-loop containing nucleoside triphosphate hydrolases"/>
    <property type="match status" value="1"/>
</dbReference>
<dbReference type="InParanoid" id="A0A1D6EAY7"/>
<evidence type="ECO:0000256" key="1">
    <source>
        <dbReference type="ARBA" id="ARBA00022741"/>
    </source>
</evidence>
<dbReference type="EMBL" id="CM007648">
    <property type="protein sequence ID" value="ONM17520.1"/>
    <property type="molecule type" value="Genomic_DNA"/>
</dbReference>
<dbReference type="eggNOG" id="KOG0160">
    <property type="taxonomic scope" value="Eukaryota"/>
</dbReference>
<dbReference type="InterPro" id="IPR036961">
    <property type="entry name" value="Kinesin_motor_dom_sf"/>
</dbReference>
<evidence type="ECO:0000256" key="6">
    <source>
        <dbReference type="PROSITE-ProRule" id="PRU00782"/>
    </source>
</evidence>
<protein>
    <submittedName>
        <fullName evidence="7">Uncharacterized protein</fullName>
    </submittedName>
</protein>
<keyword evidence="5 6" id="KW-0009">Actin-binding</keyword>
<keyword evidence="2" id="KW-0067">ATP-binding</keyword>
<dbReference type="Gene3D" id="3.40.850.10">
    <property type="entry name" value="Kinesin motor domain"/>
    <property type="match status" value="1"/>
</dbReference>
<dbReference type="AlphaFoldDB" id="A0A1D6EAY7"/>
<dbReference type="PaxDb" id="4577-GRMZM2G157822_P03"/>
<dbReference type="STRING" id="4577.A0A1D6EAY7"/>
<gene>
    <name evidence="7" type="ORF">ZEAMMB73_Zm00001d003690</name>
</gene>
<keyword evidence="3 6" id="KW-0518">Myosin</keyword>
<evidence type="ECO:0000256" key="2">
    <source>
        <dbReference type="ARBA" id="ARBA00022840"/>
    </source>
</evidence>
<comment type="similarity">
    <text evidence="6">Belongs to the TRAFAC class myosin-kinesin ATPase superfamily. Myosin family.</text>
</comment>
<dbReference type="PANTHER" id="PTHR13140:SF697">
    <property type="entry name" value="OS03G0860700 PROTEIN"/>
    <property type="match status" value="1"/>
</dbReference>
<dbReference type="InterPro" id="IPR001609">
    <property type="entry name" value="Myosin_head_motor_dom-like"/>
</dbReference>
<dbReference type="ExpressionAtlas" id="A0A1D6EAY7">
    <property type="expression patterns" value="baseline and differential"/>
</dbReference>
<keyword evidence="4" id="KW-0505">Motor protein</keyword>
<accession>A0A1D6EAY7</accession>
<dbReference type="PROSITE" id="PS51456">
    <property type="entry name" value="MYOSIN_MOTOR"/>
    <property type="match status" value="1"/>
</dbReference>
<dbReference type="Pfam" id="PF00063">
    <property type="entry name" value="Myosin_head"/>
    <property type="match status" value="1"/>
</dbReference>
<reference evidence="7" key="1">
    <citation type="submission" date="2015-12" db="EMBL/GenBank/DDBJ databases">
        <title>Update maize B73 reference genome by single molecule sequencing technologies.</title>
        <authorList>
            <consortium name="Maize Genome Sequencing Project"/>
            <person name="Ware D."/>
        </authorList>
    </citation>
    <scope>NUCLEOTIDE SEQUENCE [LARGE SCALE GENOMIC DNA]</scope>
    <source>
        <tissue evidence="7">Seedling</tissue>
    </source>
</reference>